<dbReference type="EC" id="6.1.1.20" evidence="13"/>
<dbReference type="PANTHER" id="PTHR11538">
    <property type="entry name" value="PHENYLALANYL-TRNA SYNTHETASE"/>
    <property type="match status" value="1"/>
</dbReference>
<evidence type="ECO:0000259" key="14">
    <source>
        <dbReference type="PROSITE" id="PS50862"/>
    </source>
</evidence>
<feature type="domain" description="Aminoacyl-transfer RNA synthetases class-II family profile" evidence="14">
    <location>
        <begin position="113"/>
        <end position="325"/>
    </location>
</feature>
<evidence type="ECO:0000256" key="7">
    <source>
        <dbReference type="ARBA" id="ARBA00022741"/>
    </source>
</evidence>
<dbReference type="InterPro" id="IPR004188">
    <property type="entry name" value="Phe-tRNA_ligase_II_N"/>
</dbReference>
<dbReference type="Proteomes" id="UP000245533">
    <property type="component" value="Unassembled WGS sequence"/>
</dbReference>
<dbReference type="GO" id="GO:0004826">
    <property type="term" value="F:phenylalanine-tRNA ligase activity"/>
    <property type="evidence" value="ECO:0007669"/>
    <property type="project" value="UniProtKB-UniRule"/>
</dbReference>
<comment type="caution">
    <text evidence="15">The sequence shown here is derived from an EMBL/GenBank/DDBJ whole genome shotgun (WGS) entry which is preliminary data.</text>
</comment>
<keyword evidence="11 13" id="KW-0030">Aminoacyl-tRNA synthetase</keyword>
<comment type="subcellular location">
    <subcellularLocation>
        <location evidence="1 13">Cytoplasm</location>
    </subcellularLocation>
</comment>
<evidence type="ECO:0000256" key="11">
    <source>
        <dbReference type="ARBA" id="ARBA00023146"/>
    </source>
</evidence>
<evidence type="ECO:0000256" key="12">
    <source>
        <dbReference type="ARBA" id="ARBA00049255"/>
    </source>
</evidence>
<dbReference type="InterPro" id="IPR002319">
    <property type="entry name" value="Phenylalanyl-tRNA_Synthase"/>
</dbReference>
<dbReference type="GO" id="GO:0005737">
    <property type="term" value="C:cytoplasm"/>
    <property type="evidence" value="ECO:0007669"/>
    <property type="project" value="UniProtKB-SubCell"/>
</dbReference>
<evidence type="ECO:0000256" key="8">
    <source>
        <dbReference type="ARBA" id="ARBA00022840"/>
    </source>
</evidence>
<keyword evidence="8 13" id="KW-0067">ATP-binding</keyword>
<dbReference type="GO" id="GO:0005524">
    <property type="term" value="F:ATP binding"/>
    <property type="evidence" value="ECO:0007669"/>
    <property type="project" value="UniProtKB-UniRule"/>
</dbReference>
<dbReference type="InterPro" id="IPR006195">
    <property type="entry name" value="aa-tRNA-synth_II"/>
</dbReference>
<comment type="cofactor">
    <cofactor evidence="13">
        <name>Mg(2+)</name>
        <dbReference type="ChEBI" id="CHEBI:18420"/>
    </cofactor>
    <text evidence="13">Binds 2 magnesium ions per tetramer.</text>
</comment>
<dbReference type="AlphaFoldDB" id="A0A316TSY2"/>
<accession>A0A316TSY2</accession>
<evidence type="ECO:0000256" key="3">
    <source>
        <dbReference type="ARBA" id="ARBA00011209"/>
    </source>
</evidence>
<keyword evidence="10 13" id="KW-0648">Protein biosynthesis</keyword>
<dbReference type="GO" id="GO:0000287">
    <property type="term" value="F:magnesium ion binding"/>
    <property type="evidence" value="ECO:0007669"/>
    <property type="project" value="UniProtKB-UniRule"/>
</dbReference>
<evidence type="ECO:0000313" key="15">
    <source>
        <dbReference type="EMBL" id="PWN07530.1"/>
    </source>
</evidence>
<keyword evidence="6 13" id="KW-0479">Metal-binding</keyword>
<dbReference type="SUPFAM" id="SSF55681">
    <property type="entry name" value="Class II aaRS and biotin synthetases"/>
    <property type="match status" value="1"/>
</dbReference>
<dbReference type="SUPFAM" id="SSF46589">
    <property type="entry name" value="tRNA-binding arm"/>
    <property type="match status" value="1"/>
</dbReference>
<dbReference type="PANTHER" id="PTHR11538:SF41">
    <property type="entry name" value="PHENYLALANINE--TRNA LIGASE, MITOCHONDRIAL"/>
    <property type="match status" value="1"/>
</dbReference>
<evidence type="ECO:0000256" key="4">
    <source>
        <dbReference type="ARBA" id="ARBA00022490"/>
    </source>
</evidence>
<dbReference type="OrthoDB" id="9800719at2"/>
<keyword evidence="5 13" id="KW-0436">Ligase</keyword>
<evidence type="ECO:0000256" key="6">
    <source>
        <dbReference type="ARBA" id="ARBA00022723"/>
    </source>
</evidence>
<evidence type="ECO:0000313" key="16">
    <source>
        <dbReference type="Proteomes" id="UP000245533"/>
    </source>
</evidence>
<dbReference type="InterPro" id="IPR045864">
    <property type="entry name" value="aa-tRNA-synth_II/BPL/LPL"/>
</dbReference>
<dbReference type="GO" id="GO:0006432">
    <property type="term" value="P:phenylalanyl-tRNA aminoacylation"/>
    <property type="evidence" value="ECO:0007669"/>
    <property type="project" value="UniProtKB-UniRule"/>
</dbReference>
<reference evidence="15 16" key="1">
    <citation type="submission" date="2018-05" db="EMBL/GenBank/DDBJ databases">
        <title>Rhodohalobacter halophilus gen. nov., sp. nov., a moderately halophilic member of the family Balneolaceae.</title>
        <authorList>
            <person name="Liu Z.-W."/>
        </authorList>
    </citation>
    <scope>NUCLEOTIDE SEQUENCE [LARGE SCALE GENOMIC DNA]</scope>
    <source>
        <strain evidence="15 16">8A47</strain>
    </source>
</reference>
<protein>
    <recommendedName>
        <fullName evidence="13">Phenylalanine--tRNA ligase alpha subunit</fullName>
        <ecNumber evidence="13">6.1.1.20</ecNumber>
    </recommendedName>
    <alternativeName>
        <fullName evidence="13">Phenylalanyl-tRNA synthetase alpha subunit</fullName>
        <shortName evidence="13">PheRS</shortName>
    </alternativeName>
</protein>
<gene>
    <name evidence="13" type="primary">pheS</name>
    <name evidence="15" type="ORF">DDZ15_04530</name>
</gene>
<evidence type="ECO:0000256" key="9">
    <source>
        <dbReference type="ARBA" id="ARBA00022842"/>
    </source>
</evidence>
<dbReference type="HAMAP" id="MF_00281">
    <property type="entry name" value="Phe_tRNA_synth_alpha1"/>
    <property type="match status" value="1"/>
</dbReference>
<organism evidence="15 16">
    <name type="scientific">Rhodohalobacter mucosus</name>
    <dbReference type="NCBI Taxonomy" id="2079485"/>
    <lineage>
        <taxon>Bacteria</taxon>
        <taxon>Pseudomonadati</taxon>
        <taxon>Balneolota</taxon>
        <taxon>Balneolia</taxon>
        <taxon>Balneolales</taxon>
        <taxon>Balneolaceae</taxon>
        <taxon>Rhodohalobacter</taxon>
    </lineage>
</organism>
<comment type="catalytic activity">
    <reaction evidence="12 13">
        <text>tRNA(Phe) + L-phenylalanine + ATP = L-phenylalanyl-tRNA(Phe) + AMP + diphosphate + H(+)</text>
        <dbReference type="Rhea" id="RHEA:19413"/>
        <dbReference type="Rhea" id="RHEA-COMP:9668"/>
        <dbReference type="Rhea" id="RHEA-COMP:9699"/>
        <dbReference type="ChEBI" id="CHEBI:15378"/>
        <dbReference type="ChEBI" id="CHEBI:30616"/>
        <dbReference type="ChEBI" id="CHEBI:33019"/>
        <dbReference type="ChEBI" id="CHEBI:58095"/>
        <dbReference type="ChEBI" id="CHEBI:78442"/>
        <dbReference type="ChEBI" id="CHEBI:78531"/>
        <dbReference type="ChEBI" id="CHEBI:456215"/>
        <dbReference type="EC" id="6.1.1.20"/>
    </reaction>
</comment>
<dbReference type="InterPro" id="IPR022911">
    <property type="entry name" value="Phe_tRNA_ligase_alpha1_bac"/>
</dbReference>
<dbReference type="CDD" id="cd00496">
    <property type="entry name" value="PheRS_alpha_core"/>
    <property type="match status" value="1"/>
</dbReference>
<keyword evidence="7 13" id="KW-0547">Nucleotide-binding</keyword>
<comment type="subunit">
    <text evidence="3 13">Tetramer of two alpha and two beta subunits.</text>
</comment>
<evidence type="ECO:0000256" key="2">
    <source>
        <dbReference type="ARBA" id="ARBA00010207"/>
    </source>
</evidence>
<dbReference type="PROSITE" id="PS50862">
    <property type="entry name" value="AA_TRNA_LIGASE_II"/>
    <property type="match status" value="1"/>
</dbReference>
<evidence type="ECO:0000256" key="13">
    <source>
        <dbReference type="HAMAP-Rule" id="MF_00281"/>
    </source>
</evidence>
<dbReference type="NCBIfam" id="TIGR00468">
    <property type="entry name" value="pheS"/>
    <property type="match status" value="1"/>
</dbReference>
<dbReference type="EMBL" id="QGGB01000003">
    <property type="protein sequence ID" value="PWN07530.1"/>
    <property type="molecule type" value="Genomic_DNA"/>
</dbReference>
<keyword evidence="9 13" id="KW-0460">Magnesium</keyword>
<keyword evidence="4 13" id="KW-0963">Cytoplasm</keyword>
<proteinExistence type="inferred from homology"/>
<evidence type="ECO:0000256" key="5">
    <source>
        <dbReference type="ARBA" id="ARBA00022598"/>
    </source>
</evidence>
<dbReference type="InterPro" id="IPR010978">
    <property type="entry name" value="tRNA-bd_arm"/>
</dbReference>
<dbReference type="Pfam" id="PF01409">
    <property type="entry name" value="tRNA-synt_2d"/>
    <property type="match status" value="1"/>
</dbReference>
<dbReference type="Gene3D" id="3.30.930.10">
    <property type="entry name" value="Bira Bifunctional Protein, Domain 2"/>
    <property type="match status" value="1"/>
</dbReference>
<sequence length="336" mass="38798">MIDKINRLKEEIEDFDITDAQSLEAFRLEYLSRNGKVQDMFKLMGSVPKDQKAAVGKLMNDVKVLAQERFNREKEKLERAQTKQFGPKDDITIPVEPTYTGSYHPLTIALNEIKQIFLRLGFNIADGPELEDDFHNFTALNFPPDHPARDMQDTFFIRRNDTGSKDDLVLRTHTSPVQIRLMKEKNPPIRSIMPGRVFRNEAVTAKSYFQFNQVEGLYVDRSVTMGELIETLVMFARLMYGSDVKYRVRPSFFPFTEPSIEMDIWWNNENGGQWLEILGAGMVDPNVFDAVGVDSEAYTGFAFGMGVDRIAMLRYGIDDIRLLYDNDIRFLNQFKL</sequence>
<dbReference type="GO" id="GO:0000049">
    <property type="term" value="F:tRNA binding"/>
    <property type="evidence" value="ECO:0007669"/>
    <property type="project" value="InterPro"/>
</dbReference>
<dbReference type="InterPro" id="IPR004529">
    <property type="entry name" value="Phe-tRNA-synth_IIc_asu"/>
</dbReference>
<name>A0A316TSY2_9BACT</name>
<evidence type="ECO:0000256" key="10">
    <source>
        <dbReference type="ARBA" id="ARBA00022917"/>
    </source>
</evidence>
<keyword evidence="16" id="KW-1185">Reference proteome</keyword>
<dbReference type="RefSeq" id="WP_109645329.1">
    <property type="nucleotide sequence ID" value="NZ_QGGB01000003.1"/>
</dbReference>
<comment type="similarity">
    <text evidence="2 13">Belongs to the class-II aminoacyl-tRNA synthetase family. Phe-tRNA synthetase alpha subunit type 1 subfamily.</text>
</comment>
<feature type="binding site" evidence="13">
    <location>
        <position position="257"/>
    </location>
    <ligand>
        <name>Mg(2+)</name>
        <dbReference type="ChEBI" id="CHEBI:18420"/>
        <note>shared with beta subunit</note>
    </ligand>
</feature>
<dbReference type="Pfam" id="PF02912">
    <property type="entry name" value="Phe_tRNA-synt_N"/>
    <property type="match status" value="1"/>
</dbReference>
<evidence type="ECO:0000256" key="1">
    <source>
        <dbReference type="ARBA" id="ARBA00004496"/>
    </source>
</evidence>